<dbReference type="EMBL" id="SNXS01000005">
    <property type="protein sequence ID" value="TDP63142.1"/>
    <property type="molecule type" value="Genomic_DNA"/>
</dbReference>
<protein>
    <submittedName>
        <fullName evidence="2">UDP:flavonoid glycosyltransferase YjiC (YdhE family)</fullName>
    </submittedName>
</protein>
<name>A0A4R6QKH6_9BURK</name>
<proteinExistence type="predicted"/>
<evidence type="ECO:0000313" key="2">
    <source>
        <dbReference type="EMBL" id="TDP63142.1"/>
    </source>
</evidence>
<reference evidence="2 3" key="1">
    <citation type="submission" date="2019-03" db="EMBL/GenBank/DDBJ databases">
        <title>Genomic Encyclopedia of Type Strains, Phase IV (KMG-IV): sequencing the most valuable type-strain genomes for metagenomic binning, comparative biology and taxonomic classification.</title>
        <authorList>
            <person name="Goeker M."/>
        </authorList>
    </citation>
    <scope>NUCLEOTIDE SEQUENCE [LARGE SCALE GENOMIC DNA]</scope>
    <source>
        <strain evidence="2 3">DSM 16998</strain>
    </source>
</reference>
<accession>A0A4R6QKH6</accession>
<dbReference type="Pfam" id="PF06722">
    <property type="entry name" value="EryCIII-like_C"/>
    <property type="match status" value="1"/>
</dbReference>
<dbReference type="SUPFAM" id="SSF53756">
    <property type="entry name" value="UDP-Glycosyltransferase/glycogen phosphorylase"/>
    <property type="match status" value="1"/>
</dbReference>
<evidence type="ECO:0000313" key="3">
    <source>
        <dbReference type="Proteomes" id="UP000295361"/>
    </source>
</evidence>
<keyword evidence="2" id="KW-0808">Transferase</keyword>
<gene>
    <name evidence="2" type="ORF">DES47_105142</name>
</gene>
<comment type="caution">
    <text evidence="2">The sequence shown here is derived from an EMBL/GenBank/DDBJ whole genome shotgun (WGS) entry which is preliminary data.</text>
</comment>
<sequence>MAHIHLTWELGGGLGHAGRLKPLATALLARGHRVSMSLRDLVHTHRLLADLDVPKLQAPTWLHRAVGLPPTQANLAEILLTCGYLEANAIEGLVEGWRDMFGLLQPDLLVADYAPTAVLAARSMSLRCATLGIGFYMPPQGQDLPPLRDWEPVPAQRMAAAEARVLASANTVLALHGAPPFARASDLLLGDAPLLCTWPELDHYARSHLPEGARWYGPNFLPQTGEGPQWPAGDGPKVFAYLKTEHPDHAVLLQALADAGCRTLCYLPEVAAGKPAPVRSPLIRYAAGPVSLGEAFEDCALCVCHGGEATLVQALLAGVPVLLLPMQTEQFLMSRRVAQTGAGVNAALLRRPLDWRALLRRLLDDPAYAEAAAAFAMRYAGFNQAQQVQDLVDAFEQQLMLA</sequence>
<dbReference type="RefSeq" id="WP_166652070.1">
    <property type="nucleotide sequence ID" value="NZ_SNXS01000005.1"/>
</dbReference>
<dbReference type="GO" id="GO:0016757">
    <property type="term" value="F:glycosyltransferase activity"/>
    <property type="evidence" value="ECO:0007669"/>
    <property type="project" value="UniProtKB-ARBA"/>
</dbReference>
<dbReference type="InterPro" id="IPR010610">
    <property type="entry name" value="EryCIII-like_C"/>
</dbReference>
<organism evidence="2 3">
    <name type="scientific">Roseateles toxinivorans</name>
    <dbReference type="NCBI Taxonomy" id="270368"/>
    <lineage>
        <taxon>Bacteria</taxon>
        <taxon>Pseudomonadati</taxon>
        <taxon>Pseudomonadota</taxon>
        <taxon>Betaproteobacteria</taxon>
        <taxon>Burkholderiales</taxon>
        <taxon>Sphaerotilaceae</taxon>
        <taxon>Roseateles</taxon>
    </lineage>
</organism>
<evidence type="ECO:0000259" key="1">
    <source>
        <dbReference type="Pfam" id="PF06722"/>
    </source>
</evidence>
<dbReference type="Gene3D" id="3.40.50.2000">
    <property type="entry name" value="Glycogen Phosphorylase B"/>
    <property type="match status" value="2"/>
</dbReference>
<dbReference type="InParanoid" id="A0A4R6QKH6"/>
<feature type="domain" description="Erythromycin biosynthesis protein CIII-like C-terminal" evidence="1">
    <location>
        <begin position="288"/>
        <end position="377"/>
    </location>
</feature>
<dbReference type="Proteomes" id="UP000295361">
    <property type="component" value="Unassembled WGS sequence"/>
</dbReference>
<dbReference type="AlphaFoldDB" id="A0A4R6QKH6"/>
<keyword evidence="3" id="KW-1185">Reference proteome</keyword>